<accession>A0ABQ1PQD5</accession>
<sequence length="61" mass="6829">MADTASLRDAHMAEIIENLNRGRDPPLSHVFEQAQCHCPAALQLTHDILFSLPEQHTHGDQ</sequence>
<dbReference type="Proteomes" id="UP000638188">
    <property type="component" value="Unassembled WGS sequence"/>
</dbReference>
<evidence type="ECO:0000313" key="1">
    <source>
        <dbReference type="EMBL" id="GGD01394.1"/>
    </source>
</evidence>
<name>A0ABQ1PQD5_9GAMM</name>
<dbReference type="EMBL" id="BMFF01000004">
    <property type="protein sequence ID" value="GGD01394.1"/>
    <property type="molecule type" value="Genomic_DNA"/>
</dbReference>
<proteinExistence type="predicted"/>
<comment type="caution">
    <text evidence="1">The sequence shown here is derived from an EMBL/GenBank/DDBJ whole genome shotgun (WGS) entry which is preliminary data.</text>
</comment>
<evidence type="ECO:0000313" key="2">
    <source>
        <dbReference type="Proteomes" id="UP000638188"/>
    </source>
</evidence>
<protein>
    <submittedName>
        <fullName evidence="1">Uncharacterized protein</fullName>
    </submittedName>
</protein>
<organism evidence="1 2">
    <name type="scientific">Halopseudomonas salina</name>
    <dbReference type="NCBI Taxonomy" id="1323744"/>
    <lineage>
        <taxon>Bacteria</taxon>
        <taxon>Pseudomonadati</taxon>
        <taxon>Pseudomonadota</taxon>
        <taxon>Gammaproteobacteria</taxon>
        <taxon>Pseudomonadales</taxon>
        <taxon>Pseudomonadaceae</taxon>
        <taxon>Halopseudomonas</taxon>
    </lineage>
</organism>
<reference evidence="2" key="1">
    <citation type="journal article" date="2019" name="Int. J. Syst. Evol. Microbiol.">
        <title>The Global Catalogue of Microorganisms (GCM) 10K type strain sequencing project: providing services to taxonomists for standard genome sequencing and annotation.</title>
        <authorList>
            <consortium name="The Broad Institute Genomics Platform"/>
            <consortium name="The Broad Institute Genome Sequencing Center for Infectious Disease"/>
            <person name="Wu L."/>
            <person name="Ma J."/>
        </authorList>
    </citation>
    <scope>NUCLEOTIDE SEQUENCE [LARGE SCALE GENOMIC DNA]</scope>
    <source>
        <strain evidence="2">CGMCC 1.12482</strain>
    </source>
</reference>
<gene>
    <name evidence="1" type="ORF">GCM10007418_20820</name>
</gene>
<keyword evidence="2" id="KW-1185">Reference proteome</keyword>